<evidence type="ECO:0000313" key="5">
    <source>
        <dbReference type="Proteomes" id="UP000286097"/>
    </source>
</evidence>
<dbReference type="Proteomes" id="UP000282087">
    <property type="component" value="Unassembled WGS sequence"/>
</dbReference>
<dbReference type="EMBL" id="QKXF01000113">
    <property type="protein sequence ID" value="RQM16608.1"/>
    <property type="molecule type" value="Genomic_DNA"/>
</dbReference>
<sequence length="318" mass="37040">MDPSDSVAEIFDVTPVRPRPVLAPRVPAITALATARRAPKRRKKLKWRARDVQASLEYNLNLDVMNLHQEIQRLMEYRQILQARTINRRDDLDGYYVKAIMEYHRVFENGYHPGATIDGTQFVLQVMDENITIGRFAGREVLFHQWEQYTKALSGLELRYLHSRVASGEEQTIVTSYASCRCVITQDTLDVMFPDVMRQHPNIAAKMLGRVFNGTGQFAFTFDTQTHYVVSLDFELDFLKVFAHLLRNPRELCAMFQGARITEEFLIGDVTSYQERRPHYEENIGPTVTEVEEKEEEPRIGLSLEETWHWGNENKERR</sequence>
<dbReference type="EMBL" id="QLLG01000001">
    <property type="protein sequence ID" value="RMX70429.1"/>
    <property type="molecule type" value="Genomic_DNA"/>
</dbReference>
<keyword evidence="4" id="KW-1185">Reference proteome</keyword>
<dbReference type="OrthoDB" id="107282at2759"/>
<dbReference type="Proteomes" id="UP000286097">
    <property type="component" value="Unassembled WGS sequence"/>
</dbReference>
<organism evidence="2 4">
    <name type="scientific">Peronospora effusa</name>
    <dbReference type="NCBI Taxonomy" id="542832"/>
    <lineage>
        <taxon>Eukaryota</taxon>
        <taxon>Sar</taxon>
        <taxon>Stramenopiles</taxon>
        <taxon>Oomycota</taxon>
        <taxon>Peronosporomycetes</taxon>
        <taxon>Peronosporales</taxon>
        <taxon>Peronosporaceae</taxon>
        <taxon>Peronospora</taxon>
    </lineage>
</organism>
<accession>A0A3M6VUF0</accession>
<name>A0A3M6VUF0_9STRA</name>
<dbReference type="VEuPathDB" id="FungiDB:DD237_001267"/>
<reference evidence="4 5" key="1">
    <citation type="submission" date="2018-06" db="EMBL/GenBank/DDBJ databases">
        <title>Comparative genomics of downy mildews reveals potential adaptations to biotrophy.</title>
        <authorList>
            <person name="Fletcher K."/>
            <person name="Klosterman S.J."/>
            <person name="Derevnina L."/>
            <person name="Martin F."/>
            <person name="Koike S."/>
            <person name="Reyes Chin-Wo S."/>
            <person name="Mou B."/>
            <person name="Michelmore R."/>
        </authorList>
    </citation>
    <scope>NUCLEOTIDE SEQUENCE [LARGE SCALE GENOMIC DNA]</scope>
    <source>
        <strain evidence="3 5">R13</strain>
        <strain evidence="2 4">R14</strain>
    </source>
</reference>
<dbReference type="AlphaFoldDB" id="A0A3M6VUF0"/>
<protein>
    <submittedName>
        <fullName evidence="2">Uncharacterized protein</fullName>
    </submittedName>
</protein>
<feature type="region of interest" description="Disordered" evidence="1">
    <location>
        <begin position="290"/>
        <end position="318"/>
    </location>
</feature>
<evidence type="ECO:0000313" key="3">
    <source>
        <dbReference type="EMBL" id="RQM16608.1"/>
    </source>
</evidence>
<feature type="compositionally biased region" description="Basic and acidic residues" evidence="1">
    <location>
        <begin position="306"/>
        <end position="318"/>
    </location>
</feature>
<evidence type="ECO:0000313" key="4">
    <source>
        <dbReference type="Proteomes" id="UP000282087"/>
    </source>
</evidence>
<evidence type="ECO:0000256" key="1">
    <source>
        <dbReference type="SAM" id="MobiDB-lite"/>
    </source>
</evidence>
<comment type="caution">
    <text evidence="2">The sequence shown here is derived from an EMBL/GenBank/DDBJ whole genome shotgun (WGS) entry which is preliminary data.</text>
</comment>
<evidence type="ECO:0000313" key="2">
    <source>
        <dbReference type="EMBL" id="RMX70429.1"/>
    </source>
</evidence>
<gene>
    <name evidence="3" type="ORF">DD237_001267</name>
    <name evidence="2" type="ORF">DD238_000408</name>
</gene>
<proteinExistence type="predicted"/>